<reference evidence="2 3" key="1">
    <citation type="journal article" date="2023" name="G3 (Bethesda)">
        <title>A chromosome-length genome assembly and annotation of blackberry (Rubus argutus, cv. 'Hillquist').</title>
        <authorList>
            <person name="Bruna T."/>
            <person name="Aryal R."/>
            <person name="Dudchenko O."/>
            <person name="Sargent D.J."/>
            <person name="Mead D."/>
            <person name="Buti M."/>
            <person name="Cavallini A."/>
            <person name="Hytonen T."/>
            <person name="Andres J."/>
            <person name="Pham M."/>
            <person name="Weisz D."/>
            <person name="Mascagni F."/>
            <person name="Usai G."/>
            <person name="Natali L."/>
            <person name="Bassil N."/>
            <person name="Fernandez G.E."/>
            <person name="Lomsadze A."/>
            <person name="Armour M."/>
            <person name="Olukolu B."/>
            <person name="Poorten T."/>
            <person name="Britton C."/>
            <person name="Davik J."/>
            <person name="Ashrafi H."/>
            <person name="Aiden E.L."/>
            <person name="Borodovsky M."/>
            <person name="Worthington M."/>
        </authorList>
    </citation>
    <scope>NUCLEOTIDE SEQUENCE [LARGE SCALE GENOMIC DNA]</scope>
    <source>
        <strain evidence="2">PI 553951</strain>
    </source>
</reference>
<keyword evidence="3" id="KW-1185">Reference proteome</keyword>
<feature type="region of interest" description="Disordered" evidence="1">
    <location>
        <begin position="1"/>
        <end position="71"/>
    </location>
</feature>
<comment type="caution">
    <text evidence="2">The sequence shown here is derived from an EMBL/GenBank/DDBJ whole genome shotgun (WGS) entry which is preliminary data.</text>
</comment>
<evidence type="ECO:0000313" key="2">
    <source>
        <dbReference type="EMBL" id="KAK9921934.1"/>
    </source>
</evidence>
<feature type="compositionally biased region" description="Polar residues" evidence="1">
    <location>
        <begin position="24"/>
        <end position="50"/>
    </location>
</feature>
<evidence type="ECO:0000313" key="3">
    <source>
        <dbReference type="Proteomes" id="UP001457282"/>
    </source>
</evidence>
<gene>
    <name evidence="2" type="ORF">M0R45_030426</name>
</gene>
<sequence>MQDYNKRKKRDKEVTFEQNKEDGGNSQLPYANIPRRNNLSVPPINVTTSPVPLPFPQAPKKKELQKQNNKH</sequence>
<name>A0AAW1WD71_RUBAR</name>
<feature type="compositionally biased region" description="Basic residues" evidence="1">
    <location>
        <begin position="1"/>
        <end position="10"/>
    </location>
</feature>
<proteinExistence type="predicted"/>
<dbReference type="Proteomes" id="UP001457282">
    <property type="component" value="Unassembled WGS sequence"/>
</dbReference>
<accession>A0AAW1WD71</accession>
<evidence type="ECO:0000256" key="1">
    <source>
        <dbReference type="SAM" id="MobiDB-lite"/>
    </source>
</evidence>
<feature type="compositionally biased region" description="Basic and acidic residues" evidence="1">
    <location>
        <begin position="11"/>
        <end position="23"/>
    </location>
</feature>
<dbReference type="AlphaFoldDB" id="A0AAW1WD71"/>
<protein>
    <submittedName>
        <fullName evidence="2">Uncharacterized protein</fullName>
    </submittedName>
</protein>
<dbReference type="EMBL" id="JBEDUW010000006">
    <property type="protein sequence ID" value="KAK9921934.1"/>
    <property type="molecule type" value="Genomic_DNA"/>
</dbReference>
<organism evidence="2 3">
    <name type="scientific">Rubus argutus</name>
    <name type="common">Southern blackberry</name>
    <dbReference type="NCBI Taxonomy" id="59490"/>
    <lineage>
        <taxon>Eukaryota</taxon>
        <taxon>Viridiplantae</taxon>
        <taxon>Streptophyta</taxon>
        <taxon>Embryophyta</taxon>
        <taxon>Tracheophyta</taxon>
        <taxon>Spermatophyta</taxon>
        <taxon>Magnoliopsida</taxon>
        <taxon>eudicotyledons</taxon>
        <taxon>Gunneridae</taxon>
        <taxon>Pentapetalae</taxon>
        <taxon>rosids</taxon>
        <taxon>fabids</taxon>
        <taxon>Rosales</taxon>
        <taxon>Rosaceae</taxon>
        <taxon>Rosoideae</taxon>
        <taxon>Rosoideae incertae sedis</taxon>
        <taxon>Rubus</taxon>
    </lineage>
</organism>